<dbReference type="Gene3D" id="1.10.10.10">
    <property type="entry name" value="Winged helix-like DNA-binding domain superfamily/Winged helix DNA-binding domain"/>
    <property type="match status" value="1"/>
</dbReference>
<dbReference type="GO" id="GO:0003677">
    <property type="term" value="F:DNA binding"/>
    <property type="evidence" value="ECO:0007669"/>
    <property type="project" value="InterPro"/>
</dbReference>
<dbReference type="GO" id="GO:0006355">
    <property type="term" value="P:regulation of DNA-templated transcription"/>
    <property type="evidence" value="ECO:0007669"/>
    <property type="project" value="InterPro"/>
</dbReference>
<dbReference type="InterPro" id="IPR036388">
    <property type="entry name" value="WH-like_DNA-bd_sf"/>
</dbReference>
<dbReference type="InterPro" id="IPR036390">
    <property type="entry name" value="WH_DNA-bd_sf"/>
</dbReference>
<evidence type="ECO:0000256" key="1">
    <source>
        <dbReference type="SAM" id="MobiDB-lite"/>
    </source>
</evidence>
<feature type="compositionally biased region" description="Polar residues" evidence="1">
    <location>
        <begin position="1"/>
        <end position="10"/>
    </location>
</feature>
<reference evidence="3" key="1">
    <citation type="submission" date="2024-06" db="EMBL/GenBank/DDBJ databases">
        <title>Kribbella sp. strain HUAS MG21 genome sequences.</title>
        <authorList>
            <person name="Mo P."/>
        </authorList>
    </citation>
    <scope>NUCLEOTIDE SEQUENCE</scope>
    <source>
        <strain evidence="3">HUAS MG21</strain>
    </source>
</reference>
<proteinExistence type="predicted"/>
<dbReference type="EMBL" id="CP158165">
    <property type="protein sequence ID" value="XBV22934.1"/>
    <property type="molecule type" value="Genomic_DNA"/>
</dbReference>
<dbReference type="SUPFAM" id="SSF46785">
    <property type="entry name" value="Winged helix' DNA-binding domain"/>
    <property type="match status" value="1"/>
</dbReference>
<sequence length="236" mass="25176">MENDTRSGSPRSGWGPRDGSRSPRRLSVARSAVLDLLSRQSEPLAQSAIVEATGLHANTVREHLDGLRRRGLVRRLRAEPSGRGRPAWLYAATAGEGTGSEYAGLAAALAAAIVRTSDTPAETAATAGEDWGHELARDRGARRVAPEAARRHVIGLLDELGFEPEDGAAPAQVRLTRCPLLEAAHRYPEVVCAVHLGIVRGALEEYGADPAGSRLLPFAEPDACRLVVPPVERAPR</sequence>
<gene>
    <name evidence="3" type="ORF">ABN611_30750</name>
</gene>
<feature type="domain" description="HTH iclR-type" evidence="2">
    <location>
        <begin position="32"/>
        <end position="75"/>
    </location>
</feature>
<dbReference type="RefSeq" id="WP_350275773.1">
    <property type="nucleotide sequence ID" value="NZ_CP158165.1"/>
</dbReference>
<accession>A0AAU7T7U7</accession>
<feature type="region of interest" description="Disordered" evidence="1">
    <location>
        <begin position="1"/>
        <end position="25"/>
    </location>
</feature>
<organism evidence="3">
    <name type="scientific">Kribbella sp. HUAS MG21</name>
    <dbReference type="NCBI Taxonomy" id="3160966"/>
    <lineage>
        <taxon>Bacteria</taxon>
        <taxon>Bacillati</taxon>
        <taxon>Actinomycetota</taxon>
        <taxon>Actinomycetes</taxon>
        <taxon>Propionibacteriales</taxon>
        <taxon>Kribbellaceae</taxon>
        <taxon>Kribbella</taxon>
    </lineage>
</organism>
<dbReference type="AlphaFoldDB" id="A0AAU7T7U7"/>
<name>A0AAU7T7U7_9ACTN</name>
<dbReference type="InterPro" id="IPR005471">
    <property type="entry name" value="Tscrpt_reg_IclR_N"/>
</dbReference>
<protein>
    <submittedName>
        <fullName evidence="3">Helix-turn-helix domain-containing protein</fullName>
    </submittedName>
</protein>
<dbReference type="Pfam" id="PF09339">
    <property type="entry name" value="HTH_IclR"/>
    <property type="match status" value="1"/>
</dbReference>
<evidence type="ECO:0000259" key="2">
    <source>
        <dbReference type="Pfam" id="PF09339"/>
    </source>
</evidence>
<evidence type="ECO:0000313" key="3">
    <source>
        <dbReference type="EMBL" id="XBV22934.1"/>
    </source>
</evidence>